<organism evidence="2 3">
    <name type="scientific">Channa argus</name>
    <name type="common">Northern snakehead</name>
    <name type="synonym">Ophicephalus argus</name>
    <dbReference type="NCBI Taxonomy" id="215402"/>
    <lineage>
        <taxon>Eukaryota</taxon>
        <taxon>Metazoa</taxon>
        <taxon>Chordata</taxon>
        <taxon>Craniata</taxon>
        <taxon>Vertebrata</taxon>
        <taxon>Euteleostomi</taxon>
        <taxon>Actinopterygii</taxon>
        <taxon>Neopterygii</taxon>
        <taxon>Teleostei</taxon>
        <taxon>Neoteleostei</taxon>
        <taxon>Acanthomorphata</taxon>
        <taxon>Anabantaria</taxon>
        <taxon>Anabantiformes</taxon>
        <taxon>Channoidei</taxon>
        <taxon>Channidae</taxon>
        <taxon>Channa</taxon>
    </lineage>
</organism>
<name>A0A6G1QXP4_CHAAH</name>
<protein>
    <recommendedName>
        <fullName evidence="4">Secreted protein</fullName>
    </recommendedName>
</protein>
<feature type="signal peptide" evidence="1">
    <location>
        <begin position="1"/>
        <end position="16"/>
    </location>
</feature>
<evidence type="ECO:0000313" key="3">
    <source>
        <dbReference type="Proteomes" id="UP000503349"/>
    </source>
</evidence>
<reference evidence="2 3" key="1">
    <citation type="submission" date="2019-02" db="EMBL/GenBank/DDBJ databases">
        <title>Opniocepnalus argus genome.</title>
        <authorList>
            <person name="Zhou C."/>
            <person name="Xiao S."/>
        </authorList>
    </citation>
    <scope>NUCLEOTIDE SEQUENCE [LARGE SCALE GENOMIC DNA]</scope>
    <source>
        <strain evidence="2">OARG1902GOOAL</strain>
        <tissue evidence="2">Muscle</tissue>
    </source>
</reference>
<keyword evidence="1" id="KW-0732">Signal</keyword>
<dbReference type="Proteomes" id="UP000503349">
    <property type="component" value="Chromosome 1"/>
</dbReference>
<dbReference type="EMBL" id="CM015712">
    <property type="protein sequence ID" value="KAF3706988.1"/>
    <property type="molecule type" value="Genomic_DNA"/>
</dbReference>
<reference evidence="3" key="2">
    <citation type="submission" date="2019-02" db="EMBL/GenBank/DDBJ databases">
        <title>Opniocepnalus argus Var Kimnra genome.</title>
        <authorList>
            <person name="Zhou C."/>
            <person name="Xiao S."/>
        </authorList>
    </citation>
    <scope>NUCLEOTIDE SEQUENCE [LARGE SCALE GENOMIC DNA]</scope>
</reference>
<dbReference type="AlphaFoldDB" id="A0A6G1QXP4"/>
<feature type="chain" id="PRO_5026169998" description="Secreted protein" evidence="1">
    <location>
        <begin position="17"/>
        <end position="77"/>
    </location>
</feature>
<accession>A0A6G1QXP4</accession>
<sequence length="77" mass="8540">MLLLMLFLSDFITVSAGTYNSFAKCVLFSTSCWLLSLCTEDLVGDYRPRMHAGAGRADTDPMVGNKSVCLKHCLFKQ</sequence>
<gene>
    <name evidence="2" type="ORF">EXN66_Car000160</name>
</gene>
<evidence type="ECO:0000313" key="2">
    <source>
        <dbReference type="EMBL" id="KAF3706988.1"/>
    </source>
</evidence>
<keyword evidence="3" id="KW-1185">Reference proteome</keyword>
<proteinExistence type="predicted"/>
<evidence type="ECO:0008006" key="4">
    <source>
        <dbReference type="Google" id="ProtNLM"/>
    </source>
</evidence>
<evidence type="ECO:0000256" key="1">
    <source>
        <dbReference type="SAM" id="SignalP"/>
    </source>
</evidence>